<evidence type="ECO:0000313" key="1">
    <source>
        <dbReference type="EMBL" id="TDK45051.1"/>
    </source>
</evidence>
<dbReference type="EMBL" id="SMUV01000069">
    <property type="protein sequence ID" value="TDK45051.1"/>
    <property type="molecule type" value="Genomic_DNA"/>
</dbReference>
<sequence length="77" mass="9068">MNDFDDFTAKLKQTRDELKLQLHLASKDAEDEWEELVKDWDKFIHKTQLDKSAEEVGDAAKELGLRMKTAFDRLRKS</sequence>
<reference evidence="1 2" key="1">
    <citation type="submission" date="2019-03" db="EMBL/GenBank/DDBJ databases">
        <title>Ruegeria lutea sp. nov., a novel strain, isolated from marine sediment, the Masan Bay, South Korea.</title>
        <authorList>
            <person name="Kim J."/>
            <person name="Kim D.-Y."/>
            <person name="Lee S.-S."/>
        </authorList>
    </citation>
    <scope>NUCLEOTIDE SEQUENCE [LARGE SCALE GENOMIC DNA]</scope>
    <source>
        <strain evidence="1 2">318-1</strain>
    </source>
</reference>
<proteinExistence type="predicted"/>
<organism evidence="1 2">
    <name type="scientific">Antarcticimicrobium luteum</name>
    <dbReference type="NCBI Taxonomy" id="2547397"/>
    <lineage>
        <taxon>Bacteria</taxon>
        <taxon>Pseudomonadati</taxon>
        <taxon>Pseudomonadota</taxon>
        <taxon>Alphaproteobacteria</taxon>
        <taxon>Rhodobacterales</taxon>
        <taxon>Paracoccaceae</taxon>
        <taxon>Antarcticimicrobium</taxon>
    </lineage>
</organism>
<name>A0A4R5V0J2_9RHOB</name>
<keyword evidence="2" id="KW-1185">Reference proteome</keyword>
<evidence type="ECO:0000313" key="2">
    <source>
        <dbReference type="Proteomes" id="UP000295301"/>
    </source>
</evidence>
<accession>A0A4R5V0J2</accession>
<comment type="caution">
    <text evidence="1">The sequence shown here is derived from an EMBL/GenBank/DDBJ whole genome shotgun (WGS) entry which is preliminary data.</text>
</comment>
<dbReference type="RefSeq" id="WP_133360454.1">
    <property type="nucleotide sequence ID" value="NZ_SMUV01000069.1"/>
</dbReference>
<dbReference type="OrthoDB" id="7473960at2"/>
<dbReference type="Proteomes" id="UP000295301">
    <property type="component" value="Unassembled WGS sequence"/>
</dbReference>
<dbReference type="AlphaFoldDB" id="A0A4R5V0J2"/>
<gene>
    <name evidence="1" type="ORF">E1832_14345</name>
</gene>
<protein>
    <submittedName>
        <fullName evidence="1">Uncharacterized protein</fullName>
    </submittedName>
</protein>